<keyword evidence="2" id="KW-0732">Signal</keyword>
<feature type="signal peptide" evidence="2">
    <location>
        <begin position="1"/>
        <end position="19"/>
    </location>
</feature>
<dbReference type="GO" id="GO:0004180">
    <property type="term" value="F:carboxypeptidase activity"/>
    <property type="evidence" value="ECO:0007669"/>
    <property type="project" value="UniProtKB-KW"/>
</dbReference>
<evidence type="ECO:0000256" key="1">
    <source>
        <dbReference type="SAM" id="MobiDB-lite"/>
    </source>
</evidence>
<keyword evidence="4" id="KW-0645">Protease</keyword>
<accession>A0A2T0N2Y2</accession>
<feature type="chain" id="PRO_5039193756" evidence="2">
    <location>
        <begin position="20"/>
        <end position="431"/>
    </location>
</feature>
<keyword evidence="5" id="KW-1185">Reference proteome</keyword>
<comment type="caution">
    <text evidence="4">The sequence shown here is derived from an EMBL/GenBank/DDBJ whole genome shotgun (WGS) entry which is preliminary data.</text>
</comment>
<proteinExistence type="predicted"/>
<dbReference type="AlphaFoldDB" id="A0A2T0N2Y2"/>
<reference evidence="4 5" key="1">
    <citation type="submission" date="2018-03" db="EMBL/GenBank/DDBJ databases">
        <title>Genomic Encyclopedia of Type Strains, Phase III (KMG-III): the genomes of soil and plant-associated and newly described type strains.</title>
        <authorList>
            <person name="Whitman W."/>
        </authorList>
    </citation>
    <scope>NUCLEOTIDE SEQUENCE [LARGE SCALE GENOMIC DNA]</scope>
    <source>
        <strain evidence="4 5">CGMCC 4.7104</strain>
    </source>
</reference>
<dbReference type="InterPro" id="IPR050491">
    <property type="entry name" value="AmpC-like"/>
</dbReference>
<dbReference type="InterPro" id="IPR001466">
    <property type="entry name" value="Beta-lactam-related"/>
</dbReference>
<evidence type="ECO:0000259" key="3">
    <source>
        <dbReference type="Pfam" id="PF00144"/>
    </source>
</evidence>
<dbReference type="Proteomes" id="UP000238312">
    <property type="component" value="Unassembled WGS sequence"/>
</dbReference>
<name>A0A2T0N2Y2_9ACTN</name>
<organism evidence="4 5">
    <name type="scientific">Nonomuraea fuscirosea</name>
    <dbReference type="NCBI Taxonomy" id="1291556"/>
    <lineage>
        <taxon>Bacteria</taxon>
        <taxon>Bacillati</taxon>
        <taxon>Actinomycetota</taxon>
        <taxon>Actinomycetes</taxon>
        <taxon>Streptosporangiales</taxon>
        <taxon>Streptosporangiaceae</taxon>
        <taxon>Nonomuraea</taxon>
    </lineage>
</organism>
<feature type="region of interest" description="Disordered" evidence="1">
    <location>
        <begin position="381"/>
        <end position="431"/>
    </location>
</feature>
<evidence type="ECO:0000256" key="2">
    <source>
        <dbReference type="SAM" id="SignalP"/>
    </source>
</evidence>
<evidence type="ECO:0000313" key="5">
    <source>
        <dbReference type="Proteomes" id="UP000238312"/>
    </source>
</evidence>
<feature type="domain" description="Beta-lactamase-related" evidence="3">
    <location>
        <begin position="38"/>
        <end position="336"/>
    </location>
</feature>
<dbReference type="SUPFAM" id="SSF56601">
    <property type="entry name" value="beta-lactamase/transpeptidase-like"/>
    <property type="match status" value="1"/>
</dbReference>
<feature type="compositionally biased region" description="Gly residues" evidence="1">
    <location>
        <begin position="419"/>
        <end position="431"/>
    </location>
</feature>
<dbReference type="InterPro" id="IPR012338">
    <property type="entry name" value="Beta-lactam/transpept-like"/>
</dbReference>
<feature type="compositionally biased region" description="Low complexity" evidence="1">
    <location>
        <begin position="385"/>
        <end position="404"/>
    </location>
</feature>
<protein>
    <submittedName>
        <fullName evidence="4">D-alanyl-D-alanine carboxypeptidase</fullName>
    </submittedName>
</protein>
<keyword evidence="4" id="KW-0378">Hydrolase</keyword>
<dbReference type="RefSeq" id="WP_106240059.1">
    <property type="nucleotide sequence ID" value="NZ_PVNG01000006.1"/>
</dbReference>
<dbReference type="PANTHER" id="PTHR46825">
    <property type="entry name" value="D-ALANYL-D-ALANINE-CARBOXYPEPTIDASE/ENDOPEPTIDASE AMPH"/>
    <property type="match status" value="1"/>
</dbReference>
<keyword evidence="4" id="KW-0121">Carboxypeptidase</keyword>
<sequence>MNGKRAVIAALVAASLLSAQTPASTSARSTHEEPAGLRQALDATVAAGAPGVLARIDDEHGTWIGTSGTADLDTREPMPREARFRVASVTKSMVATVVLQLVQEGRLSLDERIGERLPGRIEDGDLITVRQLLNHTGGLATYDEAPEFADPERYGKRTYTPQRLIDEAERLPQPERGRFSYSNTGYILLGLLVEQVTGHRLSAELDRRIFRPAGMTRSYLPGTERGIRGPHATGYYLPAGGETGAPRPVTRLNPSFAWAAYGVVSDARDLNRFYQALFGGRLVGPALLKQMRTGVGTPQAPIFPRYGLGLESVGLTCGERWGATGAIPGYLTFSFAEATGERRMTVSVNLHRGDPGIAPMLLGVLDALNRYFCAEPYEPPGRTNAAATTEAETAGAAPGVGPTASRADPPSPLLTSGRSVGGAVAGRRGGS</sequence>
<evidence type="ECO:0000313" key="4">
    <source>
        <dbReference type="EMBL" id="PRX66305.1"/>
    </source>
</evidence>
<gene>
    <name evidence="4" type="ORF">B0I32_106445</name>
</gene>
<dbReference type="Pfam" id="PF00144">
    <property type="entry name" value="Beta-lactamase"/>
    <property type="match status" value="1"/>
</dbReference>
<dbReference type="Gene3D" id="3.40.710.10">
    <property type="entry name" value="DD-peptidase/beta-lactamase superfamily"/>
    <property type="match status" value="1"/>
</dbReference>
<dbReference type="OrthoDB" id="3499702at2"/>
<dbReference type="PANTHER" id="PTHR46825:SF7">
    <property type="entry name" value="D-ALANYL-D-ALANINE CARBOXYPEPTIDASE"/>
    <property type="match status" value="1"/>
</dbReference>
<dbReference type="EMBL" id="PVNG01000006">
    <property type="protein sequence ID" value="PRX66305.1"/>
    <property type="molecule type" value="Genomic_DNA"/>
</dbReference>